<keyword evidence="2" id="KW-1185">Reference proteome</keyword>
<organism evidence="1 2">
    <name type="scientific">Sunxiuqinia dokdonensis</name>
    <dbReference type="NCBI Taxonomy" id="1409788"/>
    <lineage>
        <taxon>Bacteria</taxon>
        <taxon>Pseudomonadati</taxon>
        <taxon>Bacteroidota</taxon>
        <taxon>Bacteroidia</taxon>
        <taxon>Marinilabiliales</taxon>
        <taxon>Prolixibacteraceae</taxon>
        <taxon>Sunxiuqinia</taxon>
    </lineage>
</organism>
<dbReference type="EMBL" id="LGIA01000004">
    <property type="protein sequence ID" value="KOH47119.1"/>
    <property type="molecule type" value="Genomic_DNA"/>
</dbReference>
<accession>A0A0L8VF83</accession>
<reference evidence="2" key="1">
    <citation type="submission" date="2015-07" db="EMBL/GenBank/DDBJ databases">
        <title>Genome sequencing of Sunxiuqinia dokdonensis strain SK.</title>
        <authorList>
            <person name="Ahn S."/>
            <person name="Kim B.-C."/>
        </authorList>
    </citation>
    <scope>NUCLEOTIDE SEQUENCE [LARGE SCALE GENOMIC DNA]</scope>
    <source>
        <strain evidence="2">SK</strain>
    </source>
</reference>
<protein>
    <submittedName>
        <fullName evidence="1">Uncharacterized protein</fullName>
    </submittedName>
</protein>
<evidence type="ECO:0000313" key="1">
    <source>
        <dbReference type="EMBL" id="KOH47119.1"/>
    </source>
</evidence>
<evidence type="ECO:0000313" key="2">
    <source>
        <dbReference type="Proteomes" id="UP000036958"/>
    </source>
</evidence>
<gene>
    <name evidence="1" type="ORF">NC99_00540</name>
</gene>
<dbReference type="Proteomes" id="UP000036958">
    <property type="component" value="Unassembled WGS sequence"/>
</dbReference>
<dbReference type="AlphaFoldDB" id="A0A0L8VF83"/>
<name>A0A0L8VF83_9BACT</name>
<proteinExistence type="predicted"/>
<sequence length="41" mass="4791">MNQFEYPLSEFVNNFVFLSLRNGLLFNFTMSLSDSHLAVTF</sequence>
<comment type="caution">
    <text evidence="1">The sequence shown here is derived from an EMBL/GenBank/DDBJ whole genome shotgun (WGS) entry which is preliminary data.</text>
</comment>